<feature type="signal peptide" evidence="1">
    <location>
        <begin position="1"/>
        <end position="26"/>
    </location>
</feature>
<comment type="caution">
    <text evidence="2">The sequence shown here is derived from an EMBL/GenBank/DDBJ whole genome shotgun (WGS) entry which is preliminary data.</text>
</comment>
<organism evidence="2 3">
    <name type="scientific">Denitrobaculum tricleocarpae</name>
    <dbReference type="NCBI Taxonomy" id="2591009"/>
    <lineage>
        <taxon>Bacteria</taxon>
        <taxon>Pseudomonadati</taxon>
        <taxon>Pseudomonadota</taxon>
        <taxon>Alphaproteobacteria</taxon>
        <taxon>Rhodospirillales</taxon>
        <taxon>Rhodospirillaceae</taxon>
        <taxon>Denitrobaculum</taxon>
    </lineage>
</organism>
<evidence type="ECO:0000256" key="1">
    <source>
        <dbReference type="SAM" id="SignalP"/>
    </source>
</evidence>
<dbReference type="RefSeq" id="WP_142898194.1">
    <property type="nucleotide sequence ID" value="NZ_ML660058.1"/>
</dbReference>
<dbReference type="Proteomes" id="UP000315252">
    <property type="component" value="Unassembled WGS sequence"/>
</dbReference>
<evidence type="ECO:0000313" key="3">
    <source>
        <dbReference type="Proteomes" id="UP000315252"/>
    </source>
</evidence>
<name>A0A545TL12_9PROT</name>
<keyword evidence="1" id="KW-0732">Signal</keyword>
<keyword evidence="3" id="KW-1185">Reference proteome</keyword>
<accession>A0A545TL12</accession>
<reference evidence="2 3" key="1">
    <citation type="submission" date="2019-06" db="EMBL/GenBank/DDBJ databases">
        <title>Whole genome sequence for Rhodospirillaceae sp. R148.</title>
        <authorList>
            <person name="Wang G."/>
        </authorList>
    </citation>
    <scope>NUCLEOTIDE SEQUENCE [LARGE SCALE GENOMIC DNA]</scope>
    <source>
        <strain evidence="2 3">R148</strain>
    </source>
</reference>
<protein>
    <submittedName>
        <fullName evidence="2">Uncharacterized protein</fullName>
    </submittedName>
</protein>
<sequence length="141" mass="15546">MFHRKIAKLAAAAGVMALLTLSSAKAETVSTDLRVELRQAVTAYIDSHSSDGAFLFQNPVNDQVLIYDLSEAFTLVVKAGEKFVLCSSFQTPEGKTTYMDFLIDRSHGEARVVEVFAGRRSITREMVEAHKLTESRSAAMQ</sequence>
<gene>
    <name evidence="2" type="ORF">FKG95_20070</name>
</gene>
<proteinExistence type="predicted"/>
<evidence type="ECO:0000313" key="2">
    <source>
        <dbReference type="EMBL" id="TQV77851.1"/>
    </source>
</evidence>
<dbReference type="EMBL" id="VHSH01000007">
    <property type="protein sequence ID" value="TQV77851.1"/>
    <property type="molecule type" value="Genomic_DNA"/>
</dbReference>
<dbReference type="AlphaFoldDB" id="A0A545TL12"/>
<feature type="chain" id="PRO_5021720616" evidence="1">
    <location>
        <begin position="27"/>
        <end position="141"/>
    </location>
</feature>